<reference evidence="2" key="2">
    <citation type="submission" date="2015-01" db="EMBL/GenBank/DDBJ databases">
        <title>Evolutionary Origins and Diversification of the Mycorrhizal Mutualists.</title>
        <authorList>
            <consortium name="DOE Joint Genome Institute"/>
            <consortium name="Mycorrhizal Genomics Consortium"/>
            <person name="Kohler A."/>
            <person name="Kuo A."/>
            <person name="Nagy L.G."/>
            <person name="Floudas D."/>
            <person name="Copeland A."/>
            <person name="Barry K.W."/>
            <person name="Cichocki N."/>
            <person name="Veneault-Fourrey C."/>
            <person name="LaButti K."/>
            <person name="Lindquist E.A."/>
            <person name="Lipzen A."/>
            <person name="Lundell T."/>
            <person name="Morin E."/>
            <person name="Murat C."/>
            <person name="Riley R."/>
            <person name="Ohm R."/>
            <person name="Sun H."/>
            <person name="Tunlid A."/>
            <person name="Henrissat B."/>
            <person name="Grigoriev I.V."/>
            <person name="Hibbett D.S."/>
            <person name="Martin F."/>
        </authorList>
    </citation>
    <scope>NUCLEOTIDE SEQUENCE [LARGE SCALE GENOMIC DNA]</scope>
    <source>
        <strain evidence="2">F 1598</strain>
    </source>
</reference>
<keyword evidence="2" id="KW-1185">Reference proteome</keyword>
<name>A0A0C3F6I0_PILCF</name>
<proteinExistence type="predicted"/>
<gene>
    <name evidence="1" type="ORF">PILCRDRAFT_822761</name>
</gene>
<reference evidence="1 2" key="1">
    <citation type="submission" date="2014-04" db="EMBL/GenBank/DDBJ databases">
        <authorList>
            <consortium name="DOE Joint Genome Institute"/>
            <person name="Kuo A."/>
            <person name="Tarkka M."/>
            <person name="Buscot F."/>
            <person name="Kohler A."/>
            <person name="Nagy L.G."/>
            <person name="Floudas D."/>
            <person name="Copeland A."/>
            <person name="Barry K.W."/>
            <person name="Cichocki N."/>
            <person name="Veneault-Fourrey C."/>
            <person name="LaButti K."/>
            <person name="Lindquist E.A."/>
            <person name="Lipzen A."/>
            <person name="Lundell T."/>
            <person name="Morin E."/>
            <person name="Murat C."/>
            <person name="Sun H."/>
            <person name="Tunlid A."/>
            <person name="Henrissat B."/>
            <person name="Grigoriev I.V."/>
            <person name="Hibbett D.S."/>
            <person name="Martin F."/>
            <person name="Nordberg H.P."/>
            <person name="Cantor M.N."/>
            <person name="Hua S.X."/>
        </authorList>
    </citation>
    <scope>NUCLEOTIDE SEQUENCE [LARGE SCALE GENOMIC DNA]</scope>
    <source>
        <strain evidence="1 2">F 1598</strain>
    </source>
</reference>
<protein>
    <submittedName>
        <fullName evidence="1">Uncharacterized protein</fullName>
    </submittedName>
</protein>
<organism evidence="1 2">
    <name type="scientific">Piloderma croceum (strain F 1598)</name>
    <dbReference type="NCBI Taxonomy" id="765440"/>
    <lineage>
        <taxon>Eukaryota</taxon>
        <taxon>Fungi</taxon>
        <taxon>Dikarya</taxon>
        <taxon>Basidiomycota</taxon>
        <taxon>Agaricomycotina</taxon>
        <taxon>Agaricomycetes</taxon>
        <taxon>Agaricomycetidae</taxon>
        <taxon>Atheliales</taxon>
        <taxon>Atheliaceae</taxon>
        <taxon>Piloderma</taxon>
    </lineage>
</organism>
<dbReference type="Proteomes" id="UP000054166">
    <property type="component" value="Unassembled WGS sequence"/>
</dbReference>
<accession>A0A0C3F6I0</accession>
<evidence type="ECO:0000313" key="1">
    <source>
        <dbReference type="EMBL" id="KIM80250.1"/>
    </source>
</evidence>
<evidence type="ECO:0000313" key="2">
    <source>
        <dbReference type="Proteomes" id="UP000054166"/>
    </source>
</evidence>
<dbReference type="InParanoid" id="A0A0C3F6I0"/>
<dbReference type="EMBL" id="KN833005">
    <property type="protein sequence ID" value="KIM80250.1"/>
    <property type="molecule type" value="Genomic_DNA"/>
</dbReference>
<sequence>MKSASLSESLSVIMTGGYPCVIGLCIKLELARFGSALLFLSVITACRCCREIARYQFDRYPRLRPGL</sequence>
<dbReference type="HOGENOM" id="CLU_2813292_0_0_1"/>
<dbReference type="AlphaFoldDB" id="A0A0C3F6I0"/>